<dbReference type="PRINTS" id="PR00102">
    <property type="entry name" value="OTCASE"/>
</dbReference>
<dbReference type="Pfam" id="PF02729">
    <property type="entry name" value="OTCace_N"/>
    <property type="match status" value="1"/>
</dbReference>
<dbReference type="FunFam" id="3.40.50.1370:FF:000022">
    <property type="entry name" value="Probable ornithine carbamoyltransferase"/>
    <property type="match status" value="1"/>
</dbReference>
<keyword evidence="10" id="KW-1185">Reference proteome</keyword>
<dbReference type="EC" id="2.1.3.3" evidence="2"/>
<evidence type="ECO:0000313" key="9">
    <source>
        <dbReference type="EMBL" id="TMW67275.1"/>
    </source>
</evidence>
<dbReference type="PANTHER" id="PTHR45753:SF3">
    <property type="entry name" value="ORNITHINE TRANSCARBAMYLASE, MITOCHONDRIAL"/>
    <property type="match status" value="1"/>
</dbReference>
<dbReference type="Proteomes" id="UP000794436">
    <property type="component" value="Unassembled WGS sequence"/>
</dbReference>
<keyword evidence="5 6" id="KW-0808">Transferase</keyword>
<proteinExistence type="inferred from homology"/>
<dbReference type="Gene3D" id="3.40.50.1370">
    <property type="entry name" value="Aspartate/ornithine carbamoyltransferase"/>
    <property type="match status" value="2"/>
</dbReference>
<dbReference type="PANTHER" id="PTHR45753">
    <property type="entry name" value="ORNITHINE CARBAMOYLTRANSFERASE, MITOCHONDRIAL"/>
    <property type="match status" value="1"/>
</dbReference>
<keyword evidence="3" id="KW-0055">Arginine biosynthesis</keyword>
<comment type="caution">
    <text evidence="9">The sequence shown here is derived from an EMBL/GenBank/DDBJ whole genome shotgun (WGS) entry which is preliminary data.</text>
</comment>
<dbReference type="OrthoDB" id="10252326at2759"/>
<dbReference type="GO" id="GO:0042450">
    <property type="term" value="P:L-arginine biosynthetic process via ornithine"/>
    <property type="evidence" value="ECO:0007669"/>
    <property type="project" value="TreeGrafter"/>
</dbReference>
<dbReference type="PROSITE" id="PS00097">
    <property type="entry name" value="CARBAMOYLTRANSFERASE"/>
    <property type="match status" value="1"/>
</dbReference>
<feature type="domain" description="Aspartate/ornithine carbamoyltransferase Asp/Orn-binding" evidence="7">
    <location>
        <begin position="197"/>
        <end position="349"/>
    </location>
</feature>
<evidence type="ECO:0000256" key="3">
    <source>
        <dbReference type="ARBA" id="ARBA00022571"/>
    </source>
</evidence>
<dbReference type="GO" id="GO:0004585">
    <property type="term" value="F:ornithine carbamoyltransferase activity"/>
    <property type="evidence" value="ECO:0007669"/>
    <property type="project" value="UniProtKB-EC"/>
</dbReference>
<protein>
    <recommendedName>
        <fullName evidence="2">ornithine carbamoyltransferase</fullName>
        <ecNumber evidence="2">2.1.3.3</ecNumber>
    </recommendedName>
</protein>
<reference evidence="9" key="1">
    <citation type="submission" date="2019-03" db="EMBL/GenBank/DDBJ databases">
        <title>Long read genome sequence of the mycoparasitic Pythium oligandrum ATCC 38472 isolated from sugarbeet rhizosphere.</title>
        <authorList>
            <person name="Gaulin E."/>
        </authorList>
    </citation>
    <scope>NUCLEOTIDE SEQUENCE</scope>
    <source>
        <strain evidence="9">ATCC 38472_TT</strain>
    </source>
</reference>
<dbReference type="GO" id="GO:0005737">
    <property type="term" value="C:cytoplasm"/>
    <property type="evidence" value="ECO:0007669"/>
    <property type="project" value="UniProtKB-ARBA"/>
</dbReference>
<dbReference type="EMBL" id="SPLM01000005">
    <property type="protein sequence ID" value="TMW67275.1"/>
    <property type="molecule type" value="Genomic_DNA"/>
</dbReference>
<dbReference type="InterPro" id="IPR006132">
    <property type="entry name" value="Asp/Orn_carbamoyltranf_P-bd"/>
</dbReference>
<organism evidence="9 10">
    <name type="scientific">Pythium oligandrum</name>
    <name type="common">Mycoparasitic fungus</name>
    <dbReference type="NCBI Taxonomy" id="41045"/>
    <lineage>
        <taxon>Eukaryota</taxon>
        <taxon>Sar</taxon>
        <taxon>Stramenopiles</taxon>
        <taxon>Oomycota</taxon>
        <taxon>Peronosporomycetes</taxon>
        <taxon>Pythiales</taxon>
        <taxon>Pythiaceae</taxon>
        <taxon>Pythium</taxon>
    </lineage>
</organism>
<evidence type="ECO:0000256" key="5">
    <source>
        <dbReference type="ARBA" id="ARBA00022679"/>
    </source>
</evidence>
<dbReference type="GO" id="GO:0019240">
    <property type="term" value="P:citrulline biosynthetic process"/>
    <property type="evidence" value="ECO:0007669"/>
    <property type="project" value="TreeGrafter"/>
</dbReference>
<evidence type="ECO:0000313" key="10">
    <source>
        <dbReference type="Proteomes" id="UP000794436"/>
    </source>
</evidence>
<evidence type="ECO:0000259" key="7">
    <source>
        <dbReference type="Pfam" id="PF00185"/>
    </source>
</evidence>
<evidence type="ECO:0000256" key="4">
    <source>
        <dbReference type="ARBA" id="ARBA00022605"/>
    </source>
</evidence>
<dbReference type="InterPro" id="IPR036901">
    <property type="entry name" value="Asp/Orn_carbamoylTrfase_sf"/>
</dbReference>
<dbReference type="InterPro" id="IPR006130">
    <property type="entry name" value="Asp/Orn_carbamoylTrfase"/>
</dbReference>
<dbReference type="SUPFAM" id="SSF53671">
    <property type="entry name" value="Aspartate/ornithine carbamoyltransferase"/>
    <property type="match status" value="1"/>
</dbReference>
<dbReference type="PRINTS" id="PR00100">
    <property type="entry name" value="AOTCASE"/>
</dbReference>
<evidence type="ECO:0000256" key="2">
    <source>
        <dbReference type="ARBA" id="ARBA00013007"/>
    </source>
</evidence>
<evidence type="ECO:0000259" key="8">
    <source>
        <dbReference type="Pfam" id="PF02729"/>
    </source>
</evidence>
<name>A0A8K1FKM4_PYTOL</name>
<dbReference type="AlphaFoldDB" id="A0A8K1FKM4"/>
<dbReference type="NCBIfam" id="NF001986">
    <property type="entry name" value="PRK00779.1"/>
    <property type="match status" value="1"/>
</dbReference>
<feature type="domain" description="Aspartate/ornithine carbamoyltransferase carbamoyl-P binding" evidence="8">
    <location>
        <begin position="47"/>
        <end position="190"/>
    </location>
</feature>
<sequence>MRVLRSALSLSSRHAGRARKPQLAAFKRHLATSTSIDAALKSMQGGNFLSTAQLSGEQFEALVSKAQEYKRVYSDPATKATAPKPLTGEICSMIFQKRSTRTRISSEVGMHLLGGKALFLSSDDIQLGVNESLKDTALVLSRFNSVILARVFGHQDVQELAELSSVPVINALSDKYHPLQALADYMTVKEHFGKLNGLTFTWVGDGNNVLHDYMLAAPKVGANIRIATPAGYEPDADVVEETQRLAKAAGTSVFMTTDPVEAVKGANVVATDTWISMGQENEKKERLQTFAGYQVSKDMLEHAANDHIFLHCLPRKPEEVTDEVFYSDKSLVFDEAENRLWTVMAVYAALLGKF</sequence>
<dbReference type="InterPro" id="IPR002292">
    <property type="entry name" value="Orn/put_carbamltrans"/>
</dbReference>
<keyword evidence="4" id="KW-0028">Amino-acid biosynthesis</keyword>
<accession>A0A8K1FKM4</accession>
<comment type="similarity">
    <text evidence="1">Belongs to the aspartate/ornithine carbamoyltransferase superfamily. OTCase family.</text>
</comment>
<evidence type="ECO:0000256" key="6">
    <source>
        <dbReference type="RuleBase" id="RU003634"/>
    </source>
</evidence>
<dbReference type="Pfam" id="PF00185">
    <property type="entry name" value="OTCace"/>
    <property type="match status" value="1"/>
</dbReference>
<dbReference type="GO" id="GO:0016597">
    <property type="term" value="F:amino acid binding"/>
    <property type="evidence" value="ECO:0007669"/>
    <property type="project" value="InterPro"/>
</dbReference>
<evidence type="ECO:0000256" key="1">
    <source>
        <dbReference type="ARBA" id="ARBA00007805"/>
    </source>
</evidence>
<gene>
    <name evidence="9" type="ORF">Poli38472_012391</name>
</gene>
<dbReference type="NCBIfam" id="TIGR00658">
    <property type="entry name" value="orni_carb_tr"/>
    <property type="match status" value="1"/>
</dbReference>
<dbReference type="InterPro" id="IPR006131">
    <property type="entry name" value="Asp_carbamoyltransf_Asp/Orn-bd"/>
</dbReference>
<dbReference type="FunFam" id="3.40.50.1370:FF:000009">
    <property type="entry name" value="Ornithine carbamoyltransferase, mitochondrial"/>
    <property type="match status" value="1"/>
</dbReference>